<dbReference type="EC" id="1.18.1.2" evidence="7"/>
<reference evidence="7 8" key="1">
    <citation type="submission" date="2019-10" db="EMBL/GenBank/DDBJ databases">
        <title>Nocardia macrotermitis sp. nov. and Nocardia aurantia sp. nov., isolated from the gut of fungus growing-termite Macrotermes natalensis.</title>
        <authorList>
            <person name="Benndorf R."/>
            <person name="Schwitalla J."/>
            <person name="Martin K."/>
            <person name="De Beer W."/>
            <person name="Kaster A.-K."/>
            <person name="Vollmers J."/>
            <person name="Poulsen M."/>
            <person name="Beemelmanns C."/>
        </authorList>
    </citation>
    <scope>NUCLEOTIDE SEQUENCE [LARGE SCALE GENOMIC DNA]</scope>
    <source>
        <strain evidence="7 8">RB56</strain>
    </source>
</reference>
<keyword evidence="8" id="KW-1185">Reference proteome</keyword>
<dbReference type="InterPro" id="IPR000960">
    <property type="entry name" value="Flavin_mOase"/>
</dbReference>
<dbReference type="SUPFAM" id="SSF51905">
    <property type="entry name" value="FAD/NAD(P)-binding domain"/>
    <property type="match status" value="2"/>
</dbReference>
<keyword evidence="6 7" id="KW-0560">Oxidoreductase</keyword>
<dbReference type="InterPro" id="IPR036188">
    <property type="entry name" value="FAD/NAD-bd_sf"/>
</dbReference>
<dbReference type="GO" id="GO:0004324">
    <property type="term" value="F:ferredoxin-NADP+ reductase activity"/>
    <property type="evidence" value="ECO:0007669"/>
    <property type="project" value="UniProtKB-EC"/>
</dbReference>
<name>A0A7K0DSZ2_9NOCA</name>
<dbReference type="InterPro" id="IPR050346">
    <property type="entry name" value="FMO-like"/>
</dbReference>
<protein>
    <submittedName>
        <fullName evidence="7">Ferredoxin--NADP reductase</fullName>
        <ecNumber evidence="7">1.18.1.2</ecNumber>
    </submittedName>
</protein>
<accession>A0A7K0DSZ2</accession>
<dbReference type="AlphaFoldDB" id="A0A7K0DSZ2"/>
<evidence type="ECO:0000256" key="4">
    <source>
        <dbReference type="ARBA" id="ARBA00022827"/>
    </source>
</evidence>
<dbReference type="Pfam" id="PF00743">
    <property type="entry name" value="FMO-like"/>
    <property type="match status" value="2"/>
</dbReference>
<dbReference type="GO" id="GO:0050661">
    <property type="term" value="F:NADP binding"/>
    <property type="evidence" value="ECO:0007669"/>
    <property type="project" value="InterPro"/>
</dbReference>
<evidence type="ECO:0000313" key="8">
    <source>
        <dbReference type="Proteomes" id="UP000431401"/>
    </source>
</evidence>
<evidence type="ECO:0000256" key="1">
    <source>
        <dbReference type="ARBA" id="ARBA00009183"/>
    </source>
</evidence>
<dbReference type="PRINTS" id="PR00370">
    <property type="entry name" value="FMOXYGENASE"/>
</dbReference>
<dbReference type="EMBL" id="WEGI01000009">
    <property type="protein sequence ID" value="MQY28846.1"/>
    <property type="molecule type" value="Genomic_DNA"/>
</dbReference>
<keyword evidence="3" id="KW-0285">Flavoprotein</keyword>
<keyword evidence="5" id="KW-0521">NADP</keyword>
<keyword evidence="4" id="KW-0274">FAD</keyword>
<organism evidence="7 8">
    <name type="scientific">Nocardia aurantia</name>
    <dbReference type="NCBI Taxonomy" id="2585199"/>
    <lineage>
        <taxon>Bacteria</taxon>
        <taxon>Bacillati</taxon>
        <taxon>Actinomycetota</taxon>
        <taxon>Actinomycetes</taxon>
        <taxon>Mycobacteriales</taxon>
        <taxon>Nocardiaceae</taxon>
        <taxon>Nocardia</taxon>
    </lineage>
</organism>
<dbReference type="GO" id="GO:0050660">
    <property type="term" value="F:flavin adenine dinucleotide binding"/>
    <property type="evidence" value="ECO:0007669"/>
    <property type="project" value="InterPro"/>
</dbReference>
<gene>
    <name evidence="7" type="ORF">NRB56_44310</name>
</gene>
<dbReference type="Gene3D" id="3.50.50.60">
    <property type="entry name" value="FAD/NAD(P)-binding domain"/>
    <property type="match status" value="1"/>
</dbReference>
<evidence type="ECO:0000256" key="6">
    <source>
        <dbReference type="ARBA" id="ARBA00023002"/>
    </source>
</evidence>
<dbReference type="InterPro" id="IPR020946">
    <property type="entry name" value="Flavin_mOase-like"/>
</dbReference>
<comment type="similarity">
    <text evidence="1">Belongs to the FMO family.</text>
</comment>
<sequence length="496" mass="54295">MTVPGNGESESRRRVGVVGAGIAGLATAKVLREDGFEVIVFERAETIGGVWAASRTYPGLRANNSRETYAFSDHPYESAANHYPDAEQIRGYLDSYARRFGLESAIRLSTEVVRVGRAGTGFTVETRGPDGNGSVACDFVVVCAGTFSVPNAPEIAGADRFEGTAVHSSAATAPELFTGQRVVVVGAGKSALDCAAWAADRARESTLVFRQPHWMAPRFLPGGVPSDRVLINRPTELLFRYHRLSKAERVLHGPGRWLPAALMWAMGNVFRITQRVPAIMVPARPLPVGFENIGMASEFFAAVRTGRITLRRDVIAEFTGPHELRLGGGERVGADVVVFGTGWRTQLPFLAPELAAEVLRDGRFHLYRHILPPDVPGLGFVGYASSVACQLSSEISAHWLSQHFRGELELPEAEAMRAEIARVHAWVERELPARREGFFVGPHLLHHIDDLMTDMRLPVRRSRTAFAEYAGKFSPARYRDVAAERARARTGHAIAP</sequence>
<evidence type="ECO:0000256" key="3">
    <source>
        <dbReference type="ARBA" id="ARBA00022630"/>
    </source>
</evidence>
<dbReference type="GO" id="GO:0004499">
    <property type="term" value="F:N,N-dimethylaniline monooxygenase activity"/>
    <property type="evidence" value="ECO:0007669"/>
    <property type="project" value="InterPro"/>
</dbReference>
<evidence type="ECO:0000256" key="2">
    <source>
        <dbReference type="ARBA" id="ARBA00010139"/>
    </source>
</evidence>
<comment type="similarity">
    <text evidence="2">Belongs to the FAD-binding monooxygenase family.</text>
</comment>
<evidence type="ECO:0000256" key="5">
    <source>
        <dbReference type="ARBA" id="ARBA00022857"/>
    </source>
</evidence>
<comment type="caution">
    <text evidence="7">The sequence shown here is derived from an EMBL/GenBank/DDBJ whole genome shotgun (WGS) entry which is preliminary data.</text>
</comment>
<dbReference type="PANTHER" id="PTHR23023">
    <property type="entry name" value="DIMETHYLANILINE MONOOXYGENASE"/>
    <property type="match status" value="1"/>
</dbReference>
<dbReference type="Proteomes" id="UP000431401">
    <property type="component" value="Unassembled WGS sequence"/>
</dbReference>
<dbReference type="PIRSF" id="PIRSF000332">
    <property type="entry name" value="FMO"/>
    <property type="match status" value="1"/>
</dbReference>
<dbReference type="RefSeq" id="WP_194290932.1">
    <property type="nucleotide sequence ID" value="NZ_WEGI01000009.1"/>
</dbReference>
<proteinExistence type="inferred from homology"/>
<evidence type="ECO:0000313" key="7">
    <source>
        <dbReference type="EMBL" id="MQY28846.1"/>
    </source>
</evidence>